<dbReference type="EMBL" id="PQIB02000005">
    <property type="protein sequence ID" value="RLN16198.1"/>
    <property type="molecule type" value="Genomic_DNA"/>
</dbReference>
<dbReference type="Proteomes" id="UP000275267">
    <property type="component" value="Unassembled WGS sequence"/>
</dbReference>
<evidence type="ECO:0000313" key="3">
    <source>
        <dbReference type="Proteomes" id="UP000275267"/>
    </source>
</evidence>
<comment type="caution">
    <text evidence="2">The sequence shown here is derived from an EMBL/GenBank/DDBJ whole genome shotgun (WGS) entry which is preliminary data.</text>
</comment>
<sequence length="58" mass="5833">MAGRGWVVLALLGVVQLLRLPLAGDSSAAGLGGGGWAFRPLHAGDSDGEGSCRRLLSS</sequence>
<accession>A0A3L6S5K2</accession>
<organism evidence="2 3">
    <name type="scientific">Panicum miliaceum</name>
    <name type="common">Proso millet</name>
    <name type="synonym">Broomcorn millet</name>
    <dbReference type="NCBI Taxonomy" id="4540"/>
    <lineage>
        <taxon>Eukaryota</taxon>
        <taxon>Viridiplantae</taxon>
        <taxon>Streptophyta</taxon>
        <taxon>Embryophyta</taxon>
        <taxon>Tracheophyta</taxon>
        <taxon>Spermatophyta</taxon>
        <taxon>Magnoliopsida</taxon>
        <taxon>Liliopsida</taxon>
        <taxon>Poales</taxon>
        <taxon>Poaceae</taxon>
        <taxon>PACMAD clade</taxon>
        <taxon>Panicoideae</taxon>
        <taxon>Panicodae</taxon>
        <taxon>Paniceae</taxon>
        <taxon>Panicinae</taxon>
        <taxon>Panicum</taxon>
        <taxon>Panicum sect. Panicum</taxon>
    </lineage>
</organism>
<feature type="chain" id="PRO_5018311183" evidence="1">
    <location>
        <begin position="18"/>
        <end position="58"/>
    </location>
</feature>
<keyword evidence="1" id="KW-0732">Signal</keyword>
<proteinExistence type="predicted"/>
<evidence type="ECO:0000313" key="2">
    <source>
        <dbReference type="EMBL" id="RLN16198.1"/>
    </source>
</evidence>
<feature type="signal peptide" evidence="1">
    <location>
        <begin position="1"/>
        <end position="17"/>
    </location>
</feature>
<dbReference type="AlphaFoldDB" id="A0A3L6S5K2"/>
<reference evidence="3" key="1">
    <citation type="journal article" date="2019" name="Nat. Commun.">
        <title>The genome of broomcorn millet.</title>
        <authorList>
            <person name="Zou C."/>
            <person name="Miki D."/>
            <person name="Li D."/>
            <person name="Tang Q."/>
            <person name="Xiao L."/>
            <person name="Rajput S."/>
            <person name="Deng P."/>
            <person name="Jia W."/>
            <person name="Huang R."/>
            <person name="Zhang M."/>
            <person name="Sun Y."/>
            <person name="Hu J."/>
            <person name="Fu X."/>
            <person name="Schnable P.S."/>
            <person name="Li F."/>
            <person name="Zhang H."/>
            <person name="Feng B."/>
            <person name="Zhu X."/>
            <person name="Liu R."/>
            <person name="Schnable J.C."/>
            <person name="Zhu J.-K."/>
            <person name="Zhang H."/>
        </authorList>
    </citation>
    <scope>NUCLEOTIDE SEQUENCE [LARGE SCALE GENOMIC DNA]</scope>
</reference>
<gene>
    <name evidence="2" type="ORF">C2845_PM02G00230</name>
</gene>
<name>A0A3L6S5K2_PANMI</name>
<protein>
    <submittedName>
        <fullName evidence="2">Uncharacterized protein</fullName>
    </submittedName>
</protein>
<keyword evidence="3" id="KW-1185">Reference proteome</keyword>
<evidence type="ECO:0000256" key="1">
    <source>
        <dbReference type="SAM" id="SignalP"/>
    </source>
</evidence>